<dbReference type="AlphaFoldDB" id="A0A7S1VPE7"/>
<name>A0A7S1VPE7_9STRA</name>
<protein>
    <submittedName>
        <fullName evidence="1">Uncharacterized protein</fullName>
    </submittedName>
</protein>
<dbReference type="EMBL" id="HBGK01047046">
    <property type="protein sequence ID" value="CAD9306753.1"/>
    <property type="molecule type" value="Transcribed_RNA"/>
</dbReference>
<organism evidence="1">
    <name type="scientific">Grammatophora oceanica</name>
    <dbReference type="NCBI Taxonomy" id="210454"/>
    <lineage>
        <taxon>Eukaryota</taxon>
        <taxon>Sar</taxon>
        <taxon>Stramenopiles</taxon>
        <taxon>Ochrophyta</taxon>
        <taxon>Bacillariophyta</taxon>
        <taxon>Fragilariophyceae</taxon>
        <taxon>Fragilariophycidae</taxon>
        <taxon>Rhabdonematales</taxon>
        <taxon>Grammatophoraceae</taxon>
        <taxon>Grammatophora</taxon>
    </lineage>
</organism>
<evidence type="ECO:0000313" key="1">
    <source>
        <dbReference type="EMBL" id="CAD9306753.1"/>
    </source>
</evidence>
<gene>
    <name evidence="1" type="ORF">GOCE00092_LOCUS24706</name>
</gene>
<sequence length="145" mass="16148">MSIIFDSSRDILATIQFEHSATWAPKRSKRSFRESITRNLHPREQLINSKSPETIAADQKRPVNDGAPTAAQVVEFEVEEVDAVKANGFEDAVKIYDADVLENKEGEEVKEGCVDLPATAAVLLMRLWLPATRVGPRESPSSKVW</sequence>
<reference evidence="1" key="1">
    <citation type="submission" date="2021-01" db="EMBL/GenBank/DDBJ databases">
        <authorList>
            <person name="Corre E."/>
            <person name="Pelletier E."/>
            <person name="Niang G."/>
            <person name="Scheremetjew M."/>
            <person name="Finn R."/>
            <person name="Kale V."/>
            <person name="Holt S."/>
            <person name="Cochrane G."/>
            <person name="Meng A."/>
            <person name="Brown T."/>
            <person name="Cohen L."/>
        </authorList>
    </citation>
    <scope>NUCLEOTIDE SEQUENCE</scope>
    <source>
        <strain evidence="1">CCMP 410</strain>
    </source>
</reference>
<accession>A0A7S1VPE7</accession>
<proteinExistence type="predicted"/>